<dbReference type="InterPro" id="IPR050849">
    <property type="entry name" value="HAD-like_hydrolase_phosphatase"/>
</dbReference>
<dbReference type="PANTHER" id="PTHR28181">
    <property type="entry name" value="UPF0655 PROTEIN YCR015C"/>
    <property type="match status" value="1"/>
</dbReference>
<dbReference type="PANTHER" id="PTHR28181:SF1">
    <property type="entry name" value="COLD TOLERANCE PROTEIN 1"/>
    <property type="match status" value="1"/>
</dbReference>
<name>A0A833X2E2_PHYIN</name>
<evidence type="ECO:0000313" key="1">
    <source>
        <dbReference type="EMBL" id="KAF4046581.1"/>
    </source>
</evidence>
<evidence type="ECO:0000313" key="2">
    <source>
        <dbReference type="Proteomes" id="UP000602510"/>
    </source>
</evidence>
<proteinExistence type="predicted"/>
<dbReference type="AlphaFoldDB" id="A0A833X2E2"/>
<dbReference type="Proteomes" id="UP000602510">
    <property type="component" value="Unassembled WGS sequence"/>
</dbReference>
<dbReference type="Gene3D" id="3.40.50.1000">
    <property type="entry name" value="HAD superfamily/HAD-like"/>
    <property type="match status" value="1"/>
</dbReference>
<dbReference type="SUPFAM" id="SSF56784">
    <property type="entry name" value="HAD-like"/>
    <property type="match status" value="1"/>
</dbReference>
<protein>
    <submittedName>
        <fullName evidence="1">Putative HAD-like protein</fullName>
    </submittedName>
</protein>
<reference evidence="1" key="1">
    <citation type="submission" date="2020-04" db="EMBL/GenBank/DDBJ databases">
        <title>Hybrid Assembly of Korean Phytophthora infestans isolates.</title>
        <authorList>
            <person name="Prokchorchik M."/>
            <person name="Lee Y."/>
            <person name="Seo J."/>
            <person name="Cho J.-H."/>
            <person name="Park Y.-E."/>
            <person name="Jang D.-C."/>
            <person name="Im J.-S."/>
            <person name="Choi J.-G."/>
            <person name="Park H.-J."/>
            <person name="Lee G.-B."/>
            <person name="Lee Y.-G."/>
            <person name="Hong S.-Y."/>
            <person name="Cho K."/>
            <person name="Sohn K.H."/>
        </authorList>
    </citation>
    <scope>NUCLEOTIDE SEQUENCE</scope>
    <source>
        <strain evidence="1">KR_1_A1</strain>
    </source>
</reference>
<dbReference type="InterPro" id="IPR036412">
    <property type="entry name" value="HAD-like_sf"/>
</dbReference>
<accession>A0A833X2E2</accession>
<organism evidence="1 2">
    <name type="scientific">Phytophthora infestans</name>
    <name type="common">Potato late blight agent</name>
    <name type="synonym">Botrytis infestans</name>
    <dbReference type="NCBI Taxonomy" id="4787"/>
    <lineage>
        <taxon>Eukaryota</taxon>
        <taxon>Sar</taxon>
        <taxon>Stramenopiles</taxon>
        <taxon>Oomycota</taxon>
        <taxon>Peronosporomycetes</taxon>
        <taxon>Peronosporales</taxon>
        <taxon>Peronosporaceae</taxon>
        <taxon>Phytophthora</taxon>
    </lineage>
</organism>
<sequence length="301" mass="33089">MSLDGATSRRPVLLCVDFDETITLRDTTSLLFQLASSTASMQQQLVTQYVDEVGEFLSRYKTKWQQRGNNPNSSFDGAGLREFLGGYAAVDLRSVHRVVKSRVLKGIRLQDLVNATSSVQIRPNCVDTLALADVWKIISVNWNKSLLESVMSRAGAAHDPTQIIANEMKTDQQGVTTGEIDVKVQSPMDKAWWIDKIRSMYSATQPTVVYVGDSVTDLLALLAADVGIWIAPDETGSNSAKLFRELVDHYGINIHPLMNCTSLGDCVAYAKPVLYTATDWAEINAILSAAPNRIVTSRTST</sequence>
<keyword evidence="2" id="KW-1185">Reference proteome</keyword>
<dbReference type="InterPro" id="IPR023214">
    <property type="entry name" value="HAD_sf"/>
</dbReference>
<dbReference type="EMBL" id="WSZM01000015">
    <property type="protein sequence ID" value="KAF4046581.1"/>
    <property type="molecule type" value="Genomic_DNA"/>
</dbReference>
<gene>
    <name evidence="1" type="ORF">GN244_ATG00971</name>
</gene>
<comment type="caution">
    <text evidence="1">The sequence shown here is derived from an EMBL/GenBank/DDBJ whole genome shotgun (WGS) entry which is preliminary data.</text>
</comment>